<dbReference type="Proteomes" id="UP000216752">
    <property type="component" value="Chromosome"/>
</dbReference>
<name>A0ABZ3ISC0_9FIRM</name>
<dbReference type="InterPro" id="IPR036443">
    <property type="entry name" value="Znf_RanBP2_sf"/>
</dbReference>
<sequence length="46" mass="4941">MGATNAKGGFVPPLAEKLVWECPDCKGFNSTKLTKCKKCGAEKPQK</sequence>
<dbReference type="SUPFAM" id="SSF90209">
    <property type="entry name" value="Ran binding protein zinc finger-like"/>
    <property type="match status" value="1"/>
</dbReference>
<evidence type="ECO:0000259" key="4">
    <source>
        <dbReference type="PROSITE" id="PS50199"/>
    </source>
</evidence>
<dbReference type="PROSITE" id="PS50199">
    <property type="entry name" value="ZF_RANBP2_2"/>
    <property type="match status" value="1"/>
</dbReference>
<keyword evidence="3" id="KW-0862">Zinc</keyword>
<protein>
    <recommendedName>
        <fullName evidence="4">RanBP2-type domain-containing protein</fullName>
    </recommendedName>
</protein>
<keyword evidence="2" id="KW-0863">Zinc-finger</keyword>
<proteinExistence type="predicted"/>
<keyword evidence="6" id="KW-1185">Reference proteome</keyword>
<dbReference type="InterPro" id="IPR001876">
    <property type="entry name" value="Znf_RanBP2"/>
</dbReference>
<evidence type="ECO:0000256" key="3">
    <source>
        <dbReference type="ARBA" id="ARBA00022833"/>
    </source>
</evidence>
<accession>A0ABZ3ISC0</accession>
<dbReference type="Gene3D" id="4.10.1060.10">
    <property type="entry name" value="Zinc finger, RanBP2-type"/>
    <property type="match status" value="1"/>
</dbReference>
<evidence type="ECO:0000313" key="6">
    <source>
        <dbReference type="Proteomes" id="UP000216752"/>
    </source>
</evidence>
<evidence type="ECO:0000256" key="2">
    <source>
        <dbReference type="ARBA" id="ARBA00022771"/>
    </source>
</evidence>
<dbReference type="PROSITE" id="PS01358">
    <property type="entry name" value="ZF_RANBP2_1"/>
    <property type="match status" value="1"/>
</dbReference>
<keyword evidence="1" id="KW-0479">Metal-binding</keyword>
<dbReference type="RefSeq" id="WP_169717950.1">
    <property type="nucleotide sequence ID" value="NZ_CP155573.1"/>
</dbReference>
<organism evidence="5 6">
    <name type="scientific">Sporomusa silvacetica DSM 10669</name>
    <dbReference type="NCBI Taxonomy" id="1123289"/>
    <lineage>
        <taxon>Bacteria</taxon>
        <taxon>Bacillati</taxon>
        <taxon>Bacillota</taxon>
        <taxon>Negativicutes</taxon>
        <taxon>Selenomonadales</taxon>
        <taxon>Sporomusaceae</taxon>
        <taxon>Sporomusa</taxon>
    </lineage>
</organism>
<reference evidence="5" key="1">
    <citation type="submission" date="2024-05" db="EMBL/GenBank/DDBJ databases">
        <title>Isolation and characterization of Sporomusa carbonis sp. nov., a carboxydotrophic hydrogenogen in the genus of Sporomusa isolated from a charcoal burning pile.</title>
        <authorList>
            <person name="Boeer T."/>
            <person name="Rosenbaum F."/>
            <person name="Eysell L."/>
            <person name="Mueller V."/>
            <person name="Daniel R."/>
            <person name="Poehlein A."/>
        </authorList>
    </citation>
    <scope>NUCLEOTIDE SEQUENCE [LARGE SCALE GENOMIC DNA]</scope>
    <source>
        <strain evidence="5">DSM 10669</strain>
    </source>
</reference>
<gene>
    <name evidence="5" type="ORF">SPSIL_047620</name>
</gene>
<dbReference type="EMBL" id="CP155573">
    <property type="protein sequence ID" value="XFO68539.1"/>
    <property type="molecule type" value="Genomic_DNA"/>
</dbReference>
<feature type="domain" description="RanBP2-type" evidence="4">
    <location>
        <begin position="15"/>
        <end position="45"/>
    </location>
</feature>
<evidence type="ECO:0000313" key="5">
    <source>
        <dbReference type="EMBL" id="XFO68539.1"/>
    </source>
</evidence>
<evidence type="ECO:0000256" key="1">
    <source>
        <dbReference type="ARBA" id="ARBA00022723"/>
    </source>
</evidence>